<dbReference type="Proteomes" id="UP000265520">
    <property type="component" value="Unassembled WGS sequence"/>
</dbReference>
<organism evidence="1 2">
    <name type="scientific">Trifolium medium</name>
    <dbReference type="NCBI Taxonomy" id="97028"/>
    <lineage>
        <taxon>Eukaryota</taxon>
        <taxon>Viridiplantae</taxon>
        <taxon>Streptophyta</taxon>
        <taxon>Embryophyta</taxon>
        <taxon>Tracheophyta</taxon>
        <taxon>Spermatophyta</taxon>
        <taxon>Magnoliopsida</taxon>
        <taxon>eudicotyledons</taxon>
        <taxon>Gunneridae</taxon>
        <taxon>Pentapetalae</taxon>
        <taxon>rosids</taxon>
        <taxon>fabids</taxon>
        <taxon>Fabales</taxon>
        <taxon>Fabaceae</taxon>
        <taxon>Papilionoideae</taxon>
        <taxon>50 kb inversion clade</taxon>
        <taxon>NPAAA clade</taxon>
        <taxon>Hologalegina</taxon>
        <taxon>IRL clade</taxon>
        <taxon>Trifolieae</taxon>
        <taxon>Trifolium</taxon>
    </lineage>
</organism>
<proteinExistence type="predicted"/>
<feature type="non-terminal residue" evidence="1">
    <location>
        <position position="43"/>
    </location>
</feature>
<dbReference type="AlphaFoldDB" id="A0A392U374"/>
<keyword evidence="2" id="KW-1185">Reference proteome</keyword>
<name>A0A392U374_9FABA</name>
<evidence type="ECO:0000313" key="2">
    <source>
        <dbReference type="Proteomes" id="UP000265520"/>
    </source>
</evidence>
<dbReference type="EMBL" id="LXQA010696389">
    <property type="protein sequence ID" value="MCI66485.1"/>
    <property type="molecule type" value="Genomic_DNA"/>
</dbReference>
<evidence type="ECO:0000313" key="1">
    <source>
        <dbReference type="EMBL" id="MCI66485.1"/>
    </source>
</evidence>
<reference evidence="1 2" key="1">
    <citation type="journal article" date="2018" name="Front. Plant Sci.">
        <title>Red Clover (Trifolium pratense) and Zigzag Clover (T. medium) - A Picture of Genomic Similarities and Differences.</title>
        <authorList>
            <person name="Dluhosova J."/>
            <person name="Istvanek J."/>
            <person name="Nedelnik J."/>
            <person name="Repkova J."/>
        </authorList>
    </citation>
    <scope>NUCLEOTIDE SEQUENCE [LARGE SCALE GENOMIC DNA]</scope>
    <source>
        <strain evidence="2">cv. 10/8</strain>
        <tissue evidence="1">Leaf</tissue>
    </source>
</reference>
<sequence length="43" mass="4657">MEFWVDLELKPPQSTLLCTWSPGEDLESPGAVLGVARRGGGKE</sequence>
<protein>
    <submittedName>
        <fullName evidence="1">Uncharacterized protein</fullName>
    </submittedName>
</protein>
<comment type="caution">
    <text evidence="1">The sequence shown here is derived from an EMBL/GenBank/DDBJ whole genome shotgun (WGS) entry which is preliminary data.</text>
</comment>
<accession>A0A392U374</accession>